<protein>
    <recommendedName>
        <fullName evidence="2">LysM domain-containing protein</fullName>
    </recommendedName>
</protein>
<name>A0A0F9YGF8_9ZZZZ</name>
<dbReference type="InterPro" id="IPR052196">
    <property type="entry name" value="Bact_Kbp"/>
</dbReference>
<dbReference type="Gene3D" id="3.10.350.10">
    <property type="entry name" value="LysM domain"/>
    <property type="match status" value="1"/>
</dbReference>
<sequence>MRITFLTSVAAMLIVAGCNFNSPNEVRGPIAPGPVERDVKPLEAPIEQAPVVTDADDTEVDTDDKPAPRVRTLGRPDEPRPPRRRDTPVVTPAPPPTPPAPATRQYVIHPKDTLWSLSKHFLGDGKRWREIMRANPGLDPNKLRVGQTITIPPK</sequence>
<evidence type="ECO:0000313" key="3">
    <source>
        <dbReference type="EMBL" id="KKO03479.1"/>
    </source>
</evidence>
<dbReference type="PROSITE" id="PS51257">
    <property type="entry name" value="PROKAR_LIPOPROTEIN"/>
    <property type="match status" value="1"/>
</dbReference>
<dbReference type="SMART" id="SM00257">
    <property type="entry name" value="LysM"/>
    <property type="match status" value="1"/>
</dbReference>
<dbReference type="SUPFAM" id="SSF54106">
    <property type="entry name" value="LysM domain"/>
    <property type="match status" value="1"/>
</dbReference>
<dbReference type="AlphaFoldDB" id="A0A0F9YGF8"/>
<feature type="compositionally biased region" description="Pro residues" evidence="1">
    <location>
        <begin position="91"/>
        <end position="101"/>
    </location>
</feature>
<comment type="caution">
    <text evidence="3">The sequence shown here is derived from an EMBL/GenBank/DDBJ whole genome shotgun (WGS) entry which is preliminary data.</text>
</comment>
<evidence type="ECO:0000259" key="2">
    <source>
        <dbReference type="PROSITE" id="PS51782"/>
    </source>
</evidence>
<dbReference type="PANTHER" id="PTHR34700">
    <property type="entry name" value="POTASSIUM BINDING PROTEIN KBP"/>
    <property type="match status" value="1"/>
</dbReference>
<organism evidence="3">
    <name type="scientific">marine sediment metagenome</name>
    <dbReference type="NCBI Taxonomy" id="412755"/>
    <lineage>
        <taxon>unclassified sequences</taxon>
        <taxon>metagenomes</taxon>
        <taxon>ecological metagenomes</taxon>
    </lineage>
</organism>
<dbReference type="Pfam" id="PF01476">
    <property type="entry name" value="LysM"/>
    <property type="match status" value="1"/>
</dbReference>
<accession>A0A0F9YGF8</accession>
<evidence type="ECO:0000256" key="1">
    <source>
        <dbReference type="SAM" id="MobiDB-lite"/>
    </source>
</evidence>
<proteinExistence type="predicted"/>
<dbReference type="PANTHER" id="PTHR34700:SF4">
    <property type="entry name" value="PHAGE-LIKE ELEMENT PBSX PROTEIN XKDP"/>
    <property type="match status" value="1"/>
</dbReference>
<feature type="region of interest" description="Disordered" evidence="1">
    <location>
        <begin position="23"/>
        <end position="105"/>
    </location>
</feature>
<feature type="domain" description="LysM" evidence="2">
    <location>
        <begin position="104"/>
        <end position="151"/>
    </location>
</feature>
<dbReference type="InterPro" id="IPR018392">
    <property type="entry name" value="LysM"/>
</dbReference>
<feature type="compositionally biased region" description="Basic and acidic residues" evidence="1">
    <location>
        <begin position="74"/>
        <end position="87"/>
    </location>
</feature>
<dbReference type="InterPro" id="IPR036779">
    <property type="entry name" value="LysM_dom_sf"/>
</dbReference>
<dbReference type="CDD" id="cd00118">
    <property type="entry name" value="LysM"/>
    <property type="match status" value="1"/>
</dbReference>
<dbReference type="EMBL" id="LAZR01000026">
    <property type="protein sequence ID" value="KKO03479.1"/>
    <property type="molecule type" value="Genomic_DNA"/>
</dbReference>
<dbReference type="PROSITE" id="PS51782">
    <property type="entry name" value="LYSM"/>
    <property type="match status" value="1"/>
</dbReference>
<reference evidence="3" key="1">
    <citation type="journal article" date="2015" name="Nature">
        <title>Complex archaea that bridge the gap between prokaryotes and eukaryotes.</title>
        <authorList>
            <person name="Spang A."/>
            <person name="Saw J.H."/>
            <person name="Jorgensen S.L."/>
            <person name="Zaremba-Niedzwiedzka K."/>
            <person name="Martijn J."/>
            <person name="Lind A.E."/>
            <person name="van Eijk R."/>
            <person name="Schleper C."/>
            <person name="Guy L."/>
            <person name="Ettema T.J."/>
        </authorList>
    </citation>
    <scope>NUCLEOTIDE SEQUENCE</scope>
</reference>
<gene>
    <name evidence="3" type="ORF">LCGC14_0094030</name>
</gene>